<dbReference type="RefSeq" id="WP_062244434.1">
    <property type="nucleotide sequence ID" value="NZ_JBIBHB010000013.1"/>
</dbReference>
<dbReference type="Gene3D" id="3.40.630.30">
    <property type="match status" value="1"/>
</dbReference>
<feature type="domain" description="N-acetyltransferase" evidence="4">
    <location>
        <begin position="163"/>
        <end position="307"/>
    </location>
</feature>
<keyword evidence="1 5" id="KW-0808">Transferase</keyword>
<dbReference type="InterPro" id="IPR000182">
    <property type="entry name" value="GNAT_dom"/>
</dbReference>
<name>A0A101RSL8_9ACTN</name>
<keyword evidence="2" id="KW-0012">Acyltransferase</keyword>
<evidence type="ECO:0000256" key="2">
    <source>
        <dbReference type="ARBA" id="ARBA00023315"/>
    </source>
</evidence>
<dbReference type="GO" id="GO:0016747">
    <property type="term" value="F:acyltransferase activity, transferring groups other than amino-acyl groups"/>
    <property type="evidence" value="ECO:0007669"/>
    <property type="project" value="InterPro"/>
</dbReference>
<dbReference type="EMBL" id="LMWV01000030">
    <property type="protein sequence ID" value="KUN61017.1"/>
    <property type="molecule type" value="Genomic_DNA"/>
</dbReference>
<gene>
    <name evidence="5" type="ORF">AQJ54_34865</name>
</gene>
<dbReference type="CDD" id="cd04301">
    <property type="entry name" value="NAT_SF"/>
    <property type="match status" value="1"/>
</dbReference>
<keyword evidence="6" id="KW-1185">Reference proteome</keyword>
<accession>A0A101RSL8</accession>
<dbReference type="InterPro" id="IPR016181">
    <property type="entry name" value="Acyl_CoA_acyltransferase"/>
</dbReference>
<proteinExistence type="predicted"/>
<sequence length="307" mass="33257">MSGLSSQLLPVGYHSRPATTSDAPEVHRLVTACELALHGRAATGVDSVAADLGTPAAEAPSESVLLHDSAGGLAGWARVRGRRATVHVHPAHTGRGLGGLLLAWTEDRARRFGGDRLAQTVPDSDQAAVVLLRSGGYTPLVTEWLLEFAMPCEPDVPEPPAGVTVRAFEAGDERSVYQLTEDAFDEWQQRRKSYPEWARHTVELPTFDPAASPLAFAGDQLVGAVLSLDVPGDDEGYVERVAVRKDQRNRGIARVLLRESFLAFHRQGKRGCTLWTHSDTGALSLYERLGMTVRRSSTVYSKELAEG</sequence>
<dbReference type="Pfam" id="PF00583">
    <property type="entry name" value="Acetyltransf_1"/>
    <property type="match status" value="2"/>
</dbReference>
<dbReference type="PANTHER" id="PTHR43877">
    <property type="entry name" value="AMINOALKYLPHOSPHONATE N-ACETYLTRANSFERASE-RELATED-RELATED"/>
    <property type="match status" value="1"/>
</dbReference>
<dbReference type="AlphaFoldDB" id="A0A101RSL8"/>
<protein>
    <submittedName>
        <fullName evidence="5">Acetyltransferase</fullName>
    </submittedName>
</protein>
<dbReference type="PROSITE" id="PS51186">
    <property type="entry name" value="GNAT"/>
    <property type="match status" value="2"/>
</dbReference>
<feature type="domain" description="N-acetyltransferase" evidence="4">
    <location>
        <begin position="13"/>
        <end position="153"/>
    </location>
</feature>
<comment type="caution">
    <text evidence="5">The sequence shown here is derived from an EMBL/GenBank/DDBJ whole genome shotgun (WGS) entry which is preliminary data.</text>
</comment>
<evidence type="ECO:0000256" key="1">
    <source>
        <dbReference type="ARBA" id="ARBA00022679"/>
    </source>
</evidence>
<evidence type="ECO:0000313" key="6">
    <source>
        <dbReference type="Proteomes" id="UP000054375"/>
    </source>
</evidence>
<evidence type="ECO:0000256" key="3">
    <source>
        <dbReference type="SAM" id="MobiDB-lite"/>
    </source>
</evidence>
<evidence type="ECO:0000259" key="4">
    <source>
        <dbReference type="PROSITE" id="PS51186"/>
    </source>
</evidence>
<organism evidence="5 6">
    <name type="scientific">Streptomyces griseorubiginosus</name>
    <dbReference type="NCBI Taxonomy" id="67304"/>
    <lineage>
        <taxon>Bacteria</taxon>
        <taxon>Bacillati</taxon>
        <taxon>Actinomycetota</taxon>
        <taxon>Actinomycetes</taxon>
        <taxon>Kitasatosporales</taxon>
        <taxon>Streptomycetaceae</taxon>
        <taxon>Streptomyces</taxon>
    </lineage>
</organism>
<dbReference type="InterPro" id="IPR050832">
    <property type="entry name" value="Bact_Acetyltransf"/>
</dbReference>
<reference evidence="5 6" key="1">
    <citation type="submission" date="2015-10" db="EMBL/GenBank/DDBJ databases">
        <title>Draft genome sequence of Streptomyces griseorubiginosus DSM 40469, type strain for the species Streptomyces griseorubiginosus.</title>
        <authorList>
            <person name="Ruckert C."/>
            <person name="Winkler A."/>
            <person name="Kalinowski J."/>
            <person name="Kampfer P."/>
            <person name="Glaeser S."/>
        </authorList>
    </citation>
    <scope>NUCLEOTIDE SEQUENCE [LARGE SCALE GENOMIC DNA]</scope>
    <source>
        <strain evidence="5 6">DSM 40469</strain>
    </source>
</reference>
<feature type="region of interest" description="Disordered" evidence="3">
    <location>
        <begin position="1"/>
        <end position="20"/>
    </location>
</feature>
<dbReference type="Proteomes" id="UP000054375">
    <property type="component" value="Unassembled WGS sequence"/>
</dbReference>
<evidence type="ECO:0000313" key="5">
    <source>
        <dbReference type="EMBL" id="KUN61017.1"/>
    </source>
</evidence>
<dbReference type="SUPFAM" id="SSF55729">
    <property type="entry name" value="Acyl-CoA N-acyltransferases (Nat)"/>
    <property type="match status" value="2"/>
</dbReference>